<reference evidence="2" key="1">
    <citation type="submission" date="2021-11" db="EMBL/GenBank/DDBJ databases">
        <authorList>
            <person name="Herlambang A."/>
            <person name="Guo Y."/>
            <person name="Takashima Y."/>
            <person name="Nishizawa T."/>
        </authorList>
    </citation>
    <scope>NUCLEOTIDE SEQUENCE</scope>
    <source>
        <strain evidence="2">E1425</strain>
    </source>
</reference>
<feature type="compositionally biased region" description="Polar residues" evidence="1">
    <location>
        <begin position="135"/>
        <end position="146"/>
    </location>
</feature>
<feature type="compositionally biased region" description="Low complexity" evidence="1">
    <location>
        <begin position="636"/>
        <end position="650"/>
    </location>
</feature>
<name>A0A9P3H3M1_9FUNG</name>
<gene>
    <name evidence="2" type="ORF">EMPS_01827</name>
</gene>
<feature type="compositionally biased region" description="Low complexity" evidence="1">
    <location>
        <begin position="717"/>
        <end position="733"/>
    </location>
</feature>
<evidence type="ECO:0000313" key="2">
    <source>
        <dbReference type="EMBL" id="GJJ69481.1"/>
    </source>
</evidence>
<feature type="compositionally biased region" description="Low complexity" evidence="1">
    <location>
        <begin position="362"/>
        <end position="376"/>
    </location>
</feature>
<sequence length="755" mass="83248">METIIDRLPPNEVYAPPTQAVLDSSPQDTHHRHHQNRGHQHLHHRSTWDSAVKPSREQDTDMTVTETDKDGHKRHRRRKAQFELGGEDQTEEEDMIVETTQESELRQVEVNNNNDKDDDDTEGEDSHAMTHPQGPRSSNTRPQSAQHKQETDDDEEGSAVAVNGRVVPASDPQTSQSREDDSLAKTLIDSTLTRSMQDLGLDTNNSSSRREDPHHPAPPREQRDHANDASEHQQEPPQIAEPTEMTIGTRQQRNDGPTLSASDPVIRHQHVEPQEHERHQERYLTQQAPSRSNSRDSDLSRSPDRTGHSMEKSKSSPGEGGSSKDAESISSQKSPVSISGSPKPRHRALSRASPKSKRMSMLLDPSASTTSLPSLTKVTTHTVMAVQPASGMTSVEASPSTNTLESSRQSLKMASPTLQPSPAVELVSKFLNQTAAGTSAHHSEDHHHLQVNGSPNSLRRNPRNNSDKSSSTSPQQRAGYTSKFYPVSPSQPLSSSAPKSTMMANNLIPPTIVTTMSTDEHLQGGDGNASATPWSAAPPSSASAASAIAAAAVAQSNLAGNGSKAGALSRTQQKLWLQRENLQDVDEDEMARRGRMQKEMERINKEYKCVRMTLDPAVESILRCLARCGKSPLQLQQQAQSQGRQQPQAGSNQDPVPERPQTLQHHRSLQHLNGHHSVQAAQQQQGNVGLGLNPPSNYHPSGAATMGRDQGKMTLRQMQQLQQQQVQHQQQQQQHHHQRGALSHHQHQQQQQHRG</sequence>
<feature type="compositionally biased region" description="Acidic residues" evidence="1">
    <location>
        <begin position="85"/>
        <end position="96"/>
    </location>
</feature>
<proteinExistence type="predicted"/>
<feature type="compositionally biased region" description="Low complexity" evidence="1">
    <location>
        <begin position="328"/>
        <end position="342"/>
    </location>
</feature>
<feature type="compositionally biased region" description="Polar residues" evidence="1">
    <location>
        <begin position="246"/>
        <end position="261"/>
    </location>
</feature>
<dbReference type="Proteomes" id="UP000827284">
    <property type="component" value="Unassembled WGS sequence"/>
</dbReference>
<feature type="compositionally biased region" description="Polar residues" evidence="1">
    <location>
        <begin position="488"/>
        <end position="501"/>
    </location>
</feature>
<dbReference type="OrthoDB" id="5430106at2759"/>
<reference evidence="2" key="2">
    <citation type="journal article" date="2022" name="Microbiol. Resour. Announc.">
        <title>Whole-Genome Sequence of Entomortierella parvispora E1425, a Mucoromycotan Fungus Associated with Burkholderiaceae-Related Endosymbiotic Bacteria.</title>
        <authorList>
            <person name="Herlambang A."/>
            <person name="Guo Y."/>
            <person name="Takashima Y."/>
            <person name="Narisawa K."/>
            <person name="Ohta H."/>
            <person name="Nishizawa T."/>
        </authorList>
    </citation>
    <scope>NUCLEOTIDE SEQUENCE</scope>
    <source>
        <strain evidence="2">E1425</strain>
    </source>
</reference>
<feature type="region of interest" description="Disordered" evidence="1">
    <location>
        <begin position="1"/>
        <end position="419"/>
    </location>
</feature>
<dbReference type="EMBL" id="BQFW01000002">
    <property type="protein sequence ID" value="GJJ69481.1"/>
    <property type="molecule type" value="Genomic_DNA"/>
</dbReference>
<evidence type="ECO:0000313" key="3">
    <source>
        <dbReference type="Proteomes" id="UP000827284"/>
    </source>
</evidence>
<comment type="caution">
    <text evidence="2">The sequence shown here is derived from an EMBL/GenBank/DDBJ whole genome shotgun (WGS) entry which is preliminary data.</text>
</comment>
<feature type="compositionally biased region" description="Polar residues" evidence="1">
    <location>
        <begin position="467"/>
        <end position="479"/>
    </location>
</feature>
<dbReference type="AlphaFoldDB" id="A0A9P3H3M1"/>
<feature type="region of interest" description="Disordered" evidence="1">
    <location>
        <begin position="435"/>
        <end position="501"/>
    </location>
</feature>
<feature type="compositionally biased region" description="Polar residues" evidence="1">
    <location>
        <begin position="188"/>
        <end position="207"/>
    </location>
</feature>
<feature type="compositionally biased region" description="Basic residues" evidence="1">
    <location>
        <begin position="734"/>
        <end position="755"/>
    </location>
</feature>
<feature type="compositionally biased region" description="Polar residues" evidence="1">
    <location>
        <begin position="390"/>
        <end position="419"/>
    </location>
</feature>
<feature type="compositionally biased region" description="Basic and acidic residues" evidence="1">
    <location>
        <begin position="293"/>
        <end position="314"/>
    </location>
</feature>
<feature type="compositionally biased region" description="Low complexity" evidence="1">
    <location>
        <begin position="678"/>
        <end position="693"/>
    </location>
</feature>
<evidence type="ECO:0000256" key="1">
    <source>
        <dbReference type="SAM" id="MobiDB-lite"/>
    </source>
</evidence>
<feature type="compositionally biased region" description="Basic residues" evidence="1">
    <location>
        <begin position="30"/>
        <end position="45"/>
    </location>
</feature>
<feature type="compositionally biased region" description="Basic and acidic residues" evidence="1">
    <location>
        <begin position="265"/>
        <end position="282"/>
    </location>
</feature>
<feature type="compositionally biased region" description="Basic residues" evidence="1">
    <location>
        <begin position="343"/>
        <end position="358"/>
    </location>
</feature>
<keyword evidence="3" id="KW-1185">Reference proteome</keyword>
<protein>
    <submittedName>
        <fullName evidence="2">Uncharacterized protein</fullName>
    </submittedName>
</protein>
<accession>A0A9P3H3M1</accession>
<feature type="compositionally biased region" description="Basic and acidic residues" evidence="1">
    <location>
        <begin position="208"/>
        <end position="234"/>
    </location>
</feature>
<feature type="region of interest" description="Disordered" evidence="1">
    <location>
        <begin position="636"/>
        <end position="755"/>
    </location>
</feature>
<organism evidence="2 3">
    <name type="scientific">Entomortierella parvispora</name>
    <dbReference type="NCBI Taxonomy" id="205924"/>
    <lineage>
        <taxon>Eukaryota</taxon>
        <taxon>Fungi</taxon>
        <taxon>Fungi incertae sedis</taxon>
        <taxon>Mucoromycota</taxon>
        <taxon>Mortierellomycotina</taxon>
        <taxon>Mortierellomycetes</taxon>
        <taxon>Mortierellales</taxon>
        <taxon>Mortierellaceae</taxon>
        <taxon>Entomortierella</taxon>
    </lineage>
</organism>